<name>A0A8J7QAX2_9BACT</name>
<dbReference type="AlphaFoldDB" id="A0A8J7QAX2"/>
<dbReference type="InterPro" id="IPR019613">
    <property type="entry name" value="DUF4198"/>
</dbReference>
<reference evidence="2" key="1">
    <citation type="submission" date="2021-03" db="EMBL/GenBank/DDBJ databases">
        <authorList>
            <person name="Wang G."/>
        </authorList>
    </citation>
    <scope>NUCLEOTIDE SEQUENCE</scope>
    <source>
        <strain evidence="2">KCTC 12899</strain>
    </source>
</reference>
<feature type="chain" id="PRO_5035218349" evidence="1">
    <location>
        <begin position="22"/>
        <end position="283"/>
    </location>
</feature>
<keyword evidence="3" id="KW-1185">Reference proteome</keyword>
<dbReference type="Proteomes" id="UP000664417">
    <property type="component" value="Unassembled WGS sequence"/>
</dbReference>
<dbReference type="EMBL" id="JAFREP010000016">
    <property type="protein sequence ID" value="MBO1320284.1"/>
    <property type="molecule type" value="Genomic_DNA"/>
</dbReference>
<evidence type="ECO:0000313" key="3">
    <source>
        <dbReference type="Proteomes" id="UP000664417"/>
    </source>
</evidence>
<accession>A0A8J7QAX2</accession>
<evidence type="ECO:0000256" key="1">
    <source>
        <dbReference type="SAM" id="SignalP"/>
    </source>
</evidence>
<comment type="caution">
    <text evidence="2">The sequence shown here is derived from an EMBL/GenBank/DDBJ whole genome shotgun (WGS) entry which is preliminary data.</text>
</comment>
<sequence length="283" mass="31042">MNLVSRMSLLFLALTTCVGFAHDRFIVPSHTILSGEKTKSVSLTASISNDVFHPDRPLGDNGKGWVPPSLKAYFDRMETTVILPDGSKDPSFALQSFRRFSAGDLELKQDGTYRISLVHDEAPMVTFTKADGSFGRAFGKEARVPEGATKVVRKTTASRVETFVTRNNANRAAIQPTGHLLELAGSAHPNDLFVGEAVSFQLFHAGKPLAKPAEVVLVRGGTRHRNQRDKIEATTDATGTFEVVFPEAGFYLLQTEVMVPGRPGSGMQEHWYSLFVTLEVFPM</sequence>
<keyword evidence="1" id="KW-0732">Signal</keyword>
<gene>
    <name evidence="2" type="ORF">J3U88_17545</name>
</gene>
<proteinExistence type="predicted"/>
<dbReference type="Pfam" id="PF10670">
    <property type="entry name" value="DUF4198"/>
    <property type="match status" value="1"/>
</dbReference>
<evidence type="ECO:0000313" key="2">
    <source>
        <dbReference type="EMBL" id="MBO1320284.1"/>
    </source>
</evidence>
<protein>
    <submittedName>
        <fullName evidence="2">DUF4198 domain-containing protein</fullName>
    </submittedName>
</protein>
<feature type="signal peptide" evidence="1">
    <location>
        <begin position="1"/>
        <end position="21"/>
    </location>
</feature>
<dbReference type="RefSeq" id="WP_207860238.1">
    <property type="nucleotide sequence ID" value="NZ_JAFREP010000016.1"/>
</dbReference>
<organism evidence="2 3">
    <name type="scientific">Acanthopleuribacter pedis</name>
    <dbReference type="NCBI Taxonomy" id="442870"/>
    <lineage>
        <taxon>Bacteria</taxon>
        <taxon>Pseudomonadati</taxon>
        <taxon>Acidobacteriota</taxon>
        <taxon>Holophagae</taxon>
        <taxon>Acanthopleuribacterales</taxon>
        <taxon>Acanthopleuribacteraceae</taxon>
        <taxon>Acanthopleuribacter</taxon>
    </lineage>
</organism>